<evidence type="ECO:0000313" key="1">
    <source>
        <dbReference type="EMBL" id="PYE48257.1"/>
    </source>
</evidence>
<sequence length="378" mass="42926">MPQETIGIMFDSRMYRGIPAGRTGQESLANYEQAAFSYGLTPCFLRLEDIDLERKVCIAYVKKEGRYVRERMTLPSVIHNRALQLRGADQRQITRLLLQGIQVYNVRNRYHKHHVHDILHQDPLLRAHLPYAVKATPDSLTYMMQHYNDLVIKPSSGSIGHGIMRLFQQEGHWRLTRETRASRRGWATFSLNRGQLPSAALRRIFGHAHLIEERIPLIRHEGRPVDLRVSVQRGGDGLWSVTGMFAKAAPAHTFVTNIAQGGKVMTIAEAFGLNVNEPGAGLLHLEARIAAVATRIAHTLGSSLPHLADLGLDLGLTRGEDIFFIECNGRDQRYGFRKAGMKEHWLMTYSKPMAYGRLLLDQKFSIPRQPQTYDRGLY</sequence>
<gene>
    <name evidence="1" type="ORF">DFQ00_109111</name>
    <name evidence="2" type="ORF">HUB98_11530</name>
</gene>
<organism evidence="1 3">
    <name type="scientific">Paenibacillus barcinonensis</name>
    <dbReference type="NCBI Taxonomy" id="198119"/>
    <lineage>
        <taxon>Bacteria</taxon>
        <taxon>Bacillati</taxon>
        <taxon>Bacillota</taxon>
        <taxon>Bacilli</taxon>
        <taxon>Bacillales</taxon>
        <taxon>Paenibacillaceae</taxon>
        <taxon>Paenibacillus</taxon>
    </lineage>
</organism>
<dbReference type="SUPFAM" id="SSF56059">
    <property type="entry name" value="Glutathione synthetase ATP-binding domain-like"/>
    <property type="match status" value="1"/>
</dbReference>
<dbReference type="Pfam" id="PF14398">
    <property type="entry name" value="ATPgrasp_YheCD"/>
    <property type="match status" value="1"/>
</dbReference>
<reference evidence="2 4" key="2">
    <citation type="submission" date="2020-06" db="EMBL/GenBank/DDBJ databases">
        <title>Complete genome of Paenibacillus barcinonensis KACC11450.</title>
        <authorList>
            <person name="Kim M."/>
            <person name="Park Y.-J."/>
            <person name="Shin J.-H."/>
        </authorList>
    </citation>
    <scope>NUCLEOTIDE SEQUENCE [LARGE SCALE GENOMIC DNA]</scope>
    <source>
        <strain evidence="2 4">KACC11450</strain>
    </source>
</reference>
<dbReference type="Proteomes" id="UP000509327">
    <property type="component" value="Chromosome"/>
</dbReference>
<evidence type="ECO:0000313" key="2">
    <source>
        <dbReference type="EMBL" id="QKS56893.1"/>
    </source>
</evidence>
<dbReference type="AlphaFoldDB" id="A0A2V4WAI2"/>
<evidence type="ECO:0000313" key="3">
    <source>
        <dbReference type="Proteomes" id="UP000247790"/>
    </source>
</evidence>
<proteinExistence type="predicted"/>
<dbReference type="RefSeq" id="WP_110897407.1">
    <property type="nucleotide sequence ID" value="NZ_CP054614.1"/>
</dbReference>
<evidence type="ECO:0000313" key="4">
    <source>
        <dbReference type="Proteomes" id="UP000509327"/>
    </source>
</evidence>
<reference evidence="1 3" key="1">
    <citation type="submission" date="2018-06" db="EMBL/GenBank/DDBJ databases">
        <title>Genomic Encyclopedia of Type Strains, Phase III (KMG-III): the genomes of soil and plant-associated and newly described type strains.</title>
        <authorList>
            <person name="Whitman W."/>
        </authorList>
    </citation>
    <scope>NUCLEOTIDE SEQUENCE [LARGE SCALE GENOMIC DNA]</scope>
    <source>
        <strain evidence="1 3">CECT 7022</strain>
    </source>
</reference>
<protein>
    <submittedName>
        <fullName evidence="1">YheC/D-like protein</fullName>
    </submittedName>
    <submittedName>
        <fullName evidence="2">YheC/YheD family protein</fullName>
    </submittedName>
</protein>
<dbReference type="Proteomes" id="UP000247790">
    <property type="component" value="Unassembled WGS sequence"/>
</dbReference>
<accession>A0A2V4WAI2</accession>
<name>A0A2V4WAI2_PAEBA</name>
<dbReference type="EMBL" id="CP054614">
    <property type="protein sequence ID" value="QKS56893.1"/>
    <property type="molecule type" value="Genomic_DNA"/>
</dbReference>
<keyword evidence="4" id="KW-1185">Reference proteome</keyword>
<dbReference type="EMBL" id="QJSW01000009">
    <property type="protein sequence ID" value="PYE48257.1"/>
    <property type="molecule type" value="Genomic_DNA"/>
</dbReference>
<dbReference type="InterPro" id="IPR026838">
    <property type="entry name" value="YheC/D"/>
</dbReference>
<dbReference type="OrthoDB" id="7869153at2"/>